<proteinExistence type="predicted"/>
<dbReference type="Proteomes" id="UP000234331">
    <property type="component" value="Unassembled WGS sequence"/>
</dbReference>
<gene>
    <name evidence="2" type="ORF">FRACA_1800013</name>
</gene>
<evidence type="ECO:0000313" key="2">
    <source>
        <dbReference type="EMBL" id="SNQ47303.1"/>
    </source>
</evidence>
<dbReference type="EMBL" id="FZMO01000091">
    <property type="protein sequence ID" value="SNQ47303.1"/>
    <property type="molecule type" value="Genomic_DNA"/>
</dbReference>
<accession>A0A2I2KNQ8</accession>
<feature type="compositionally biased region" description="Basic and acidic residues" evidence="1">
    <location>
        <begin position="48"/>
        <end position="57"/>
    </location>
</feature>
<organism evidence="2 3">
    <name type="scientific">Frankia canadensis</name>
    <dbReference type="NCBI Taxonomy" id="1836972"/>
    <lineage>
        <taxon>Bacteria</taxon>
        <taxon>Bacillati</taxon>
        <taxon>Actinomycetota</taxon>
        <taxon>Actinomycetes</taxon>
        <taxon>Frankiales</taxon>
        <taxon>Frankiaceae</taxon>
        <taxon>Frankia</taxon>
    </lineage>
</organism>
<evidence type="ECO:0000256" key="1">
    <source>
        <dbReference type="SAM" id="MobiDB-lite"/>
    </source>
</evidence>
<protein>
    <submittedName>
        <fullName evidence="2">Uncharacterized protein</fullName>
    </submittedName>
</protein>
<reference evidence="2 3" key="1">
    <citation type="submission" date="2017-06" db="EMBL/GenBank/DDBJ databases">
        <authorList>
            <person name="Kim H.J."/>
            <person name="Triplett B.A."/>
        </authorList>
    </citation>
    <scope>NUCLEOTIDE SEQUENCE [LARGE SCALE GENOMIC DNA]</scope>
    <source>
        <strain evidence="2">FRACA_ARgP5</strain>
    </source>
</reference>
<evidence type="ECO:0000313" key="3">
    <source>
        <dbReference type="Proteomes" id="UP000234331"/>
    </source>
</evidence>
<name>A0A2I2KNQ8_9ACTN</name>
<sequence>MVQPPRGQRRPGGVAHAETPAVRTHPYPQFSSVGRGYPQLVMVGQVRPGRERSDPRNLRRRATSGPWPGDRLSSGQAFS</sequence>
<keyword evidence="3" id="KW-1185">Reference proteome</keyword>
<dbReference type="AlphaFoldDB" id="A0A2I2KNQ8"/>
<feature type="region of interest" description="Disordered" evidence="1">
    <location>
        <begin position="1"/>
        <end position="79"/>
    </location>
</feature>